<feature type="domain" description="Peptidase M20 dimerisation" evidence="3">
    <location>
        <begin position="185"/>
        <end position="280"/>
    </location>
</feature>
<feature type="binding site" evidence="2">
    <location>
        <position position="104"/>
    </location>
    <ligand>
        <name>Mn(2+)</name>
        <dbReference type="ChEBI" id="CHEBI:29035"/>
        <label>2</label>
    </ligand>
</feature>
<dbReference type="FunFam" id="3.30.70.360:FF:000001">
    <property type="entry name" value="N-acetyldiaminopimelate deacetylase"/>
    <property type="match status" value="1"/>
</dbReference>
<feature type="binding site" evidence="2">
    <location>
        <position position="106"/>
    </location>
    <ligand>
        <name>Mn(2+)</name>
        <dbReference type="ChEBI" id="CHEBI:29035"/>
        <label>2</label>
    </ligand>
</feature>
<dbReference type="InterPro" id="IPR017439">
    <property type="entry name" value="Amidohydrolase"/>
</dbReference>
<dbReference type="OrthoDB" id="9776731at2"/>
<proteinExistence type="predicted"/>
<dbReference type="InterPro" id="IPR036264">
    <property type="entry name" value="Bact_exopeptidase_dim_dom"/>
</dbReference>
<comment type="cofactor">
    <cofactor evidence="2">
        <name>Mn(2+)</name>
        <dbReference type="ChEBI" id="CHEBI:29035"/>
    </cofactor>
    <text evidence="2">The Mn(2+) ion enhances activity.</text>
</comment>
<organism evidence="4 5">
    <name type="scientific">Paludifilum halophilum</name>
    <dbReference type="NCBI Taxonomy" id="1642702"/>
    <lineage>
        <taxon>Bacteria</taxon>
        <taxon>Bacillati</taxon>
        <taxon>Bacillota</taxon>
        <taxon>Bacilli</taxon>
        <taxon>Bacillales</taxon>
        <taxon>Thermoactinomycetaceae</taxon>
        <taxon>Paludifilum</taxon>
    </lineage>
</organism>
<dbReference type="NCBIfam" id="TIGR01891">
    <property type="entry name" value="amidohydrolases"/>
    <property type="match status" value="1"/>
</dbReference>
<dbReference type="Pfam" id="PF07687">
    <property type="entry name" value="M20_dimer"/>
    <property type="match status" value="1"/>
</dbReference>
<dbReference type="SUPFAM" id="SSF55031">
    <property type="entry name" value="Bacterial exopeptidase dimerisation domain"/>
    <property type="match status" value="1"/>
</dbReference>
<dbReference type="Proteomes" id="UP000215459">
    <property type="component" value="Unassembled WGS sequence"/>
</dbReference>
<dbReference type="InterPro" id="IPR002933">
    <property type="entry name" value="Peptidase_M20"/>
</dbReference>
<feature type="binding site" evidence="2">
    <location>
        <position position="364"/>
    </location>
    <ligand>
        <name>Mn(2+)</name>
        <dbReference type="ChEBI" id="CHEBI:29035"/>
        <label>2</label>
    </ligand>
</feature>
<dbReference type="EMBL" id="NOWF01000005">
    <property type="protein sequence ID" value="OYD07779.1"/>
    <property type="molecule type" value="Genomic_DNA"/>
</dbReference>
<dbReference type="InterPro" id="IPR011650">
    <property type="entry name" value="Peptidase_M20_dimer"/>
</dbReference>
<dbReference type="CDD" id="cd08021">
    <property type="entry name" value="M20_Acy1_YhaA-like"/>
    <property type="match status" value="1"/>
</dbReference>
<feature type="binding site" evidence="2">
    <location>
        <position position="165"/>
    </location>
    <ligand>
        <name>Mn(2+)</name>
        <dbReference type="ChEBI" id="CHEBI:29035"/>
        <label>2</label>
    </ligand>
</feature>
<keyword evidence="5" id="KW-1185">Reference proteome</keyword>
<accession>A0A235B722</accession>
<dbReference type="SUPFAM" id="SSF53187">
    <property type="entry name" value="Zn-dependent exopeptidases"/>
    <property type="match status" value="1"/>
</dbReference>
<feature type="binding site" evidence="2">
    <location>
        <position position="140"/>
    </location>
    <ligand>
        <name>Mn(2+)</name>
        <dbReference type="ChEBI" id="CHEBI:29035"/>
        <label>2</label>
    </ligand>
</feature>
<dbReference type="GO" id="GO:0019877">
    <property type="term" value="P:diaminopimelate biosynthetic process"/>
    <property type="evidence" value="ECO:0007669"/>
    <property type="project" value="UniProtKB-ARBA"/>
</dbReference>
<evidence type="ECO:0000256" key="2">
    <source>
        <dbReference type="PIRSR" id="PIRSR005962-1"/>
    </source>
</evidence>
<dbReference type="GO" id="GO:0046872">
    <property type="term" value="F:metal ion binding"/>
    <property type="evidence" value="ECO:0007669"/>
    <property type="project" value="UniProtKB-KW"/>
</dbReference>
<dbReference type="Gene3D" id="3.30.70.360">
    <property type="match status" value="1"/>
</dbReference>
<evidence type="ECO:0000259" key="3">
    <source>
        <dbReference type="Pfam" id="PF07687"/>
    </source>
</evidence>
<protein>
    <submittedName>
        <fullName evidence="4">N-acyl-L-amino acid amidohydrolase</fullName>
    </submittedName>
</protein>
<gene>
    <name evidence="4" type="ORF">CHM34_09950</name>
</gene>
<dbReference type="Gene3D" id="3.40.630.10">
    <property type="entry name" value="Zn peptidases"/>
    <property type="match status" value="1"/>
</dbReference>
<dbReference type="AlphaFoldDB" id="A0A235B722"/>
<dbReference type="PANTHER" id="PTHR11014">
    <property type="entry name" value="PEPTIDASE M20 FAMILY MEMBER"/>
    <property type="match status" value="1"/>
</dbReference>
<keyword evidence="2" id="KW-0479">Metal-binding</keyword>
<keyword evidence="2" id="KW-0464">Manganese</keyword>
<comment type="caution">
    <text evidence="4">The sequence shown here is derived from an EMBL/GenBank/DDBJ whole genome shotgun (WGS) entry which is preliminary data.</text>
</comment>
<evidence type="ECO:0000313" key="5">
    <source>
        <dbReference type="Proteomes" id="UP000215459"/>
    </source>
</evidence>
<reference evidence="4 5" key="1">
    <citation type="submission" date="2017-07" db="EMBL/GenBank/DDBJ databases">
        <title>The genome sequence of Paludifilum halophilum highlights mechanisms for microbial adaptation to high salt environemnts.</title>
        <authorList>
            <person name="Belbahri L."/>
        </authorList>
    </citation>
    <scope>NUCLEOTIDE SEQUENCE [LARGE SCALE GENOMIC DNA]</scope>
    <source>
        <strain evidence="4 5">DSM 102817</strain>
    </source>
</reference>
<name>A0A235B722_9BACL</name>
<dbReference type="RefSeq" id="WP_094264449.1">
    <property type="nucleotide sequence ID" value="NZ_NOWF01000005.1"/>
</dbReference>
<dbReference type="PANTHER" id="PTHR11014:SF63">
    <property type="entry name" value="METALLOPEPTIDASE, PUTATIVE (AFU_ORTHOLOGUE AFUA_6G09600)-RELATED"/>
    <property type="match status" value="1"/>
</dbReference>
<dbReference type="PIRSF" id="PIRSF005962">
    <property type="entry name" value="Pept_M20D_amidohydro"/>
    <property type="match status" value="1"/>
</dbReference>
<evidence type="ECO:0000313" key="4">
    <source>
        <dbReference type="EMBL" id="OYD07779.1"/>
    </source>
</evidence>
<keyword evidence="1 4" id="KW-0378">Hydrolase</keyword>
<evidence type="ECO:0000256" key="1">
    <source>
        <dbReference type="ARBA" id="ARBA00022801"/>
    </source>
</evidence>
<dbReference type="Pfam" id="PF01546">
    <property type="entry name" value="Peptidase_M20"/>
    <property type="match status" value="1"/>
</dbReference>
<sequence length="404" mass="44486">MNETLLNQEIADLQDQVISWRRHLHQHPELSFQEVQTAQFVYDTLSTFGGLGLSRPTRTSVVARLRGNHPGRVIALRADMDALPIQEENTFDFASQNSGVMHACGHDGHTSMLLAVAKLLASRKDELCGEIRFIFQHAEELPPGGAAELVDAGIMDNVDHVIGTHLWSPLDTGKTGITYGPTMAGIDTYEITILGKGGHAGLPHETVDSIAVGSQVVTNLQHIVSRNTDPLSSAVISVTKFLGGNTHNIIPGSVQIEGTVRTLDNERRKQIPSLMERIIRGITEAHNAEYRWKYHYGYDPVVNDEKVARIVEETAREVLGKESPVRLKPNMGGEDFSAYQKRSPGTFFFTGARNEEKGITYPHHHPRFTIDEAALENGIKMLVYTALKLSKKEAKKPSSNSAAG</sequence>
<dbReference type="GO" id="GO:0050118">
    <property type="term" value="F:N-acetyldiaminopimelate deacetylase activity"/>
    <property type="evidence" value="ECO:0007669"/>
    <property type="project" value="UniProtKB-ARBA"/>
</dbReference>